<dbReference type="Gene3D" id="3.30.160.20">
    <property type="match status" value="1"/>
</dbReference>
<evidence type="ECO:0000256" key="2">
    <source>
        <dbReference type="ARBA" id="ARBA00038225"/>
    </source>
</evidence>
<feature type="domain" description="Prokaryotic-type class I peptide chain release factors" evidence="5">
    <location>
        <begin position="32"/>
        <end position="161"/>
    </location>
</feature>
<dbReference type="InterPro" id="IPR052104">
    <property type="entry name" value="Mito_Release_Factor_mL62"/>
</dbReference>
<keyword evidence="8" id="KW-1185">Reference proteome</keyword>
<evidence type="ECO:0000259" key="5">
    <source>
        <dbReference type="Pfam" id="PF00472"/>
    </source>
</evidence>
<dbReference type="AlphaFoldDB" id="A0AAN8ICC9"/>
<dbReference type="SUPFAM" id="SSF110916">
    <property type="entry name" value="Peptidyl-tRNA hydrolase domain-like"/>
    <property type="match status" value="1"/>
</dbReference>
<dbReference type="GO" id="GO:0016150">
    <property type="term" value="F:translation release factor activity, codon nonspecific"/>
    <property type="evidence" value="ECO:0007669"/>
    <property type="project" value="TreeGrafter"/>
</dbReference>
<evidence type="ECO:0000313" key="6">
    <source>
        <dbReference type="EMBL" id="KAK5967560.1"/>
    </source>
</evidence>
<dbReference type="Pfam" id="PF00472">
    <property type="entry name" value="RF-1"/>
    <property type="match status" value="1"/>
</dbReference>
<comment type="caution">
    <text evidence="7">The sequence shown here is derived from an EMBL/GenBank/DDBJ whole genome shotgun (WGS) entry which is preliminary data.</text>
</comment>
<name>A0AAN8ICC9_TRICO</name>
<dbReference type="EMBL" id="WIXE01022357">
    <property type="protein sequence ID" value="KAK5967560.1"/>
    <property type="molecule type" value="Genomic_DNA"/>
</dbReference>
<dbReference type="InterPro" id="IPR000352">
    <property type="entry name" value="Pep_chain_release_fac_I"/>
</dbReference>
<reference evidence="7 8" key="1">
    <citation type="submission" date="2019-10" db="EMBL/GenBank/DDBJ databases">
        <title>Assembly and Annotation for the nematode Trichostrongylus colubriformis.</title>
        <authorList>
            <person name="Martin J."/>
        </authorList>
    </citation>
    <scope>NUCLEOTIDE SEQUENCE [LARGE SCALE GENOMIC DNA]</scope>
    <source>
        <strain evidence="7">G859</strain>
        <tissue evidence="7">Whole worm</tissue>
    </source>
</reference>
<evidence type="ECO:0000313" key="8">
    <source>
        <dbReference type="Proteomes" id="UP001331761"/>
    </source>
</evidence>
<evidence type="ECO:0000256" key="4">
    <source>
        <dbReference type="ARBA" id="ARBA00041531"/>
    </source>
</evidence>
<dbReference type="GO" id="GO:0005762">
    <property type="term" value="C:mitochondrial large ribosomal subunit"/>
    <property type="evidence" value="ECO:0007669"/>
    <property type="project" value="TreeGrafter"/>
</dbReference>
<comment type="similarity">
    <text evidence="2">Belongs to the prokaryotic/mitochondrial release factor family. Mitochondrion-specific ribosomal protein mL62 subfamily.</text>
</comment>
<dbReference type="EMBL" id="WIXE01021927">
    <property type="protein sequence ID" value="KAK5967921.1"/>
    <property type="molecule type" value="Genomic_DNA"/>
</dbReference>
<accession>A0AAN8ICC9</accession>
<dbReference type="GO" id="GO:0070126">
    <property type="term" value="P:mitochondrial translational termination"/>
    <property type="evidence" value="ECO:0007669"/>
    <property type="project" value="TreeGrafter"/>
</dbReference>
<sequence>MNSIARSFARTIATSLNLQVACSSTGAKFNGVIPTEAIEKRYTLSSGPGGQNVQKNATKVEIRFNLEKANWLSQELKDGLAKRLANRINSKGELIIESERTRERHLNLADCFDKLRSTIYDVERSMNSRLETEEDAEIIRKRAYLAAQHRLAEKRRAAENKRLRSVQI</sequence>
<organism evidence="7 8">
    <name type="scientific">Trichostrongylus colubriformis</name>
    <name type="common">Black scour worm</name>
    <dbReference type="NCBI Taxonomy" id="6319"/>
    <lineage>
        <taxon>Eukaryota</taxon>
        <taxon>Metazoa</taxon>
        <taxon>Ecdysozoa</taxon>
        <taxon>Nematoda</taxon>
        <taxon>Chromadorea</taxon>
        <taxon>Rhabditida</taxon>
        <taxon>Rhabditina</taxon>
        <taxon>Rhabditomorpha</taxon>
        <taxon>Strongyloidea</taxon>
        <taxon>Trichostrongylidae</taxon>
        <taxon>Trichostrongylus</taxon>
    </lineage>
</organism>
<dbReference type="PANTHER" id="PTHR11075">
    <property type="entry name" value="PEPTIDE CHAIN RELEASE FACTOR"/>
    <property type="match status" value="1"/>
</dbReference>
<protein>
    <recommendedName>
        <fullName evidence="3">Large ribosomal subunit protein mL62</fullName>
        <ecNumber evidence="1">3.1.1.29</ecNumber>
    </recommendedName>
    <alternativeName>
        <fullName evidence="4">Peptidyl-tRNA hydrolase ICT1, mitochondrial</fullName>
    </alternativeName>
</protein>
<dbReference type="PANTHER" id="PTHR11075:SF54">
    <property type="entry name" value="LARGE RIBOSOMAL SUBUNIT PROTEIN ML62"/>
    <property type="match status" value="1"/>
</dbReference>
<proteinExistence type="inferred from homology"/>
<dbReference type="Proteomes" id="UP001331761">
    <property type="component" value="Unassembled WGS sequence"/>
</dbReference>
<dbReference type="EC" id="3.1.1.29" evidence="1"/>
<dbReference type="FunFam" id="3.30.160.20:FF:000046">
    <property type="entry name" value="Peptidyl-tRNA hydrolase ICT1"/>
    <property type="match status" value="1"/>
</dbReference>
<dbReference type="GO" id="GO:0004045">
    <property type="term" value="F:peptidyl-tRNA hydrolase activity"/>
    <property type="evidence" value="ECO:0007669"/>
    <property type="project" value="UniProtKB-EC"/>
</dbReference>
<gene>
    <name evidence="6" type="ORF">GCK32_006089</name>
    <name evidence="7" type="ORF">GCK32_017442</name>
</gene>
<evidence type="ECO:0000256" key="3">
    <source>
        <dbReference type="ARBA" id="ARBA00039441"/>
    </source>
</evidence>
<evidence type="ECO:0000313" key="7">
    <source>
        <dbReference type="EMBL" id="KAK5967921.1"/>
    </source>
</evidence>
<evidence type="ECO:0000256" key="1">
    <source>
        <dbReference type="ARBA" id="ARBA00013260"/>
    </source>
</evidence>